<dbReference type="RefSeq" id="WP_042214531.1">
    <property type="nucleotide sequence ID" value="NZ_BBLU01000006.1"/>
</dbReference>
<dbReference type="STRING" id="1043493.SAMN05421637_1786"/>
<keyword evidence="2" id="KW-0503">Monooxygenase</keyword>
<feature type="domain" description="ABM" evidence="1">
    <location>
        <begin position="2"/>
        <end position="87"/>
    </location>
</feature>
<proteinExistence type="predicted"/>
<protein>
    <submittedName>
        <fullName evidence="2">Quinol monooxygenase YgiN</fullName>
    </submittedName>
</protein>
<organism evidence="2 3">
    <name type="scientific">Demequina mangrovi</name>
    <dbReference type="NCBI Taxonomy" id="1043493"/>
    <lineage>
        <taxon>Bacteria</taxon>
        <taxon>Bacillati</taxon>
        <taxon>Actinomycetota</taxon>
        <taxon>Actinomycetes</taxon>
        <taxon>Micrococcales</taxon>
        <taxon>Demequinaceae</taxon>
        <taxon>Demequina</taxon>
    </lineage>
</organism>
<dbReference type="EMBL" id="FNZI01000004">
    <property type="protein sequence ID" value="SEJ44684.1"/>
    <property type="molecule type" value="Genomic_DNA"/>
</dbReference>
<dbReference type="AlphaFoldDB" id="A0A1H6YXZ8"/>
<dbReference type="SUPFAM" id="SSF54909">
    <property type="entry name" value="Dimeric alpha+beta barrel"/>
    <property type="match status" value="1"/>
</dbReference>
<dbReference type="Gene3D" id="3.30.70.100">
    <property type="match status" value="1"/>
</dbReference>
<keyword evidence="2" id="KW-0560">Oxidoreductase</keyword>
<dbReference type="Proteomes" id="UP000183315">
    <property type="component" value="Unassembled WGS sequence"/>
</dbReference>
<dbReference type="PROSITE" id="PS51725">
    <property type="entry name" value="ABM"/>
    <property type="match status" value="1"/>
</dbReference>
<dbReference type="eggNOG" id="COG1359">
    <property type="taxonomic scope" value="Bacteria"/>
</dbReference>
<accession>A0A1H6YXZ8</accession>
<reference evidence="3" key="1">
    <citation type="submission" date="2016-10" db="EMBL/GenBank/DDBJ databases">
        <authorList>
            <person name="Varghese N."/>
        </authorList>
    </citation>
    <scope>NUCLEOTIDE SEQUENCE [LARGE SCALE GENOMIC DNA]</scope>
    <source>
        <strain evidence="3">DSM 24868</strain>
    </source>
</reference>
<dbReference type="GO" id="GO:0004497">
    <property type="term" value="F:monooxygenase activity"/>
    <property type="evidence" value="ECO:0007669"/>
    <property type="project" value="UniProtKB-KW"/>
</dbReference>
<evidence type="ECO:0000313" key="2">
    <source>
        <dbReference type="EMBL" id="SEJ44684.1"/>
    </source>
</evidence>
<evidence type="ECO:0000259" key="1">
    <source>
        <dbReference type="PROSITE" id="PS51725"/>
    </source>
</evidence>
<name>A0A1H6YXZ8_9MICO</name>
<dbReference type="InterPro" id="IPR007138">
    <property type="entry name" value="ABM_dom"/>
</dbReference>
<dbReference type="Pfam" id="PF03992">
    <property type="entry name" value="ABM"/>
    <property type="match status" value="1"/>
</dbReference>
<dbReference type="InterPro" id="IPR011008">
    <property type="entry name" value="Dimeric_a/b-barrel"/>
</dbReference>
<evidence type="ECO:0000313" key="3">
    <source>
        <dbReference type="Proteomes" id="UP000183315"/>
    </source>
</evidence>
<gene>
    <name evidence="2" type="ORF">SAMN05421637_1786</name>
</gene>
<sequence>MHGLISAFEVSEGARAEVVAALVEGSRGMPGNLSYVVAEDVENAGVVWVTELWESEEAHRASLALPEVQEAIAKARPHLRGMRTRAVTRPVAGADP</sequence>
<dbReference type="OrthoDB" id="165368at2"/>
<keyword evidence="3" id="KW-1185">Reference proteome</keyword>